<organism evidence="2 3">
    <name type="scientific">Didymella rabiei</name>
    <name type="common">Chickpea ascochyta blight fungus</name>
    <name type="synonym">Mycosphaerella rabiei</name>
    <dbReference type="NCBI Taxonomy" id="5454"/>
    <lineage>
        <taxon>Eukaryota</taxon>
        <taxon>Fungi</taxon>
        <taxon>Dikarya</taxon>
        <taxon>Ascomycota</taxon>
        <taxon>Pezizomycotina</taxon>
        <taxon>Dothideomycetes</taxon>
        <taxon>Pleosporomycetidae</taxon>
        <taxon>Pleosporales</taxon>
        <taxon>Pleosporineae</taxon>
        <taxon>Didymellaceae</taxon>
        <taxon>Ascochyta</taxon>
    </lineage>
</organism>
<dbReference type="SUPFAM" id="SSF53474">
    <property type="entry name" value="alpha/beta-Hydrolases"/>
    <property type="match status" value="1"/>
</dbReference>
<name>A0A163BQT7_DIDRA</name>
<dbReference type="AlphaFoldDB" id="A0A163BQT7"/>
<dbReference type="STRING" id="5454.A0A163BQT7"/>
<gene>
    <name evidence="2" type="ORF">ST47_g6948</name>
</gene>
<dbReference type="PANTHER" id="PTHR48081">
    <property type="entry name" value="AB HYDROLASE SUPERFAMILY PROTEIN C4A8.06C"/>
    <property type="match status" value="1"/>
</dbReference>
<keyword evidence="1 2" id="KW-0378">Hydrolase</keyword>
<evidence type="ECO:0000313" key="3">
    <source>
        <dbReference type="Proteomes" id="UP000076837"/>
    </source>
</evidence>
<dbReference type="Gene3D" id="3.40.50.1820">
    <property type="entry name" value="alpha/beta hydrolase"/>
    <property type="match status" value="1"/>
</dbReference>
<protein>
    <submittedName>
        <fullName evidence="2">Hydrolase</fullName>
    </submittedName>
</protein>
<keyword evidence="3" id="KW-1185">Reference proteome</keyword>
<dbReference type="InterPro" id="IPR013094">
    <property type="entry name" value="AB_hydrolase_3"/>
</dbReference>
<dbReference type="GO" id="GO:0016787">
    <property type="term" value="F:hydrolase activity"/>
    <property type="evidence" value="ECO:0007669"/>
    <property type="project" value="UniProtKB-KW"/>
</dbReference>
<accession>A0A163BQT7</accession>
<dbReference type="InterPro" id="IPR029058">
    <property type="entry name" value="AB_hydrolase_fold"/>
</dbReference>
<dbReference type="Proteomes" id="UP000076837">
    <property type="component" value="Unassembled WGS sequence"/>
</dbReference>
<dbReference type="EMBL" id="JYNV01000231">
    <property type="protein sequence ID" value="KZM21922.1"/>
    <property type="molecule type" value="Genomic_DNA"/>
</dbReference>
<evidence type="ECO:0000256" key="1">
    <source>
        <dbReference type="ARBA" id="ARBA00022801"/>
    </source>
</evidence>
<reference evidence="2 3" key="1">
    <citation type="journal article" date="2016" name="Sci. Rep.">
        <title>Draft genome sequencing and secretome analysis of fungal phytopathogen Ascochyta rabiei provides insight into the necrotrophic effector repertoire.</title>
        <authorList>
            <person name="Verma S."/>
            <person name="Gazara R.K."/>
            <person name="Nizam S."/>
            <person name="Parween S."/>
            <person name="Chattopadhyay D."/>
            <person name="Verma P.K."/>
        </authorList>
    </citation>
    <scope>NUCLEOTIDE SEQUENCE [LARGE SCALE GENOMIC DNA]</scope>
    <source>
        <strain evidence="2 3">ArDII</strain>
    </source>
</reference>
<dbReference type="OrthoDB" id="19653at2759"/>
<proteinExistence type="predicted"/>
<dbReference type="InterPro" id="IPR050300">
    <property type="entry name" value="GDXG_lipolytic_enzyme"/>
</dbReference>
<sequence>MAPFDSTTPETRFDSFDVYRTSYKKVNEQDVEVGILVPKSLRPGTHPVLVKFHGGGLVTGDCLYAPWFAAYFVPLIHRTNAIVVSPNYRLVPEHSGADILEDLADFWTWFRSGGLASYLASQGVAAELDFDRVLASGDSAGGYMALMSGLLQPKGSIKAVLAQYPMTDSLRREPSELFVDLPSPPAGLVDEHVAAIKPGIVVSSCVPPARMNLSYVLSAYGRYLEFFGKDKAMWPLYLVDEKRWLPPTWIHHGDVDTAVSIEDTKAFVGKCEKIEGVEIRLKIIKGQDHGFDTQAKEEEEPWLKEGLQWVEGKWLQ</sequence>
<comment type="caution">
    <text evidence="2">The sequence shown here is derived from an EMBL/GenBank/DDBJ whole genome shotgun (WGS) entry which is preliminary data.</text>
</comment>
<dbReference type="PANTHER" id="PTHR48081:SF3">
    <property type="entry name" value="ALPHA_BETA HYDROLASE FOLD-3 DOMAIN-CONTAINING PROTEIN"/>
    <property type="match status" value="1"/>
</dbReference>
<dbReference type="Pfam" id="PF07859">
    <property type="entry name" value="Abhydrolase_3"/>
    <property type="match status" value="1"/>
</dbReference>
<evidence type="ECO:0000313" key="2">
    <source>
        <dbReference type="EMBL" id="KZM21922.1"/>
    </source>
</evidence>